<evidence type="ECO:0000313" key="1">
    <source>
        <dbReference type="EMBL" id="CAD8455807.1"/>
    </source>
</evidence>
<accession>A0A6T6WIS4</accession>
<proteinExistence type="predicted"/>
<gene>
    <name evidence="1" type="ORF">LAMO00422_LOCUS14752</name>
    <name evidence="2" type="ORF">LAMO00422_LOCUS14753</name>
</gene>
<reference evidence="1" key="1">
    <citation type="submission" date="2021-01" db="EMBL/GenBank/DDBJ databases">
        <authorList>
            <person name="Corre E."/>
            <person name="Pelletier E."/>
            <person name="Niang G."/>
            <person name="Scheremetjew M."/>
            <person name="Finn R."/>
            <person name="Kale V."/>
            <person name="Holt S."/>
            <person name="Cochrane G."/>
            <person name="Meng A."/>
            <person name="Brown T."/>
            <person name="Cohen L."/>
        </authorList>
    </citation>
    <scope>NUCLEOTIDE SEQUENCE</scope>
    <source>
        <strain evidence="1">CCMP2058</strain>
    </source>
</reference>
<evidence type="ECO:0000313" key="2">
    <source>
        <dbReference type="EMBL" id="CAD8455808.1"/>
    </source>
</evidence>
<name>A0A6T6WIS4_9EUKA</name>
<dbReference type="AlphaFoldDB" id="A0A6T6WIS4"/>
<protein>
    <submittedName>
        <fullName evidence="1">Uncharacterized protein</fullName>
    </submittedName>
</protein>
<dbReference type="InterPro" id="IPR054220">
    <property type="entry name" value="DUF6940"/>
</dbReference>
<dbReference type="EMBL" id="HBEM01021598">
    <property type="protein sequence ID" value="CAD8455807.1"/>
    <property type="molecule type" value="Transcribed_RNA"/>
</dbReference>
<dbReference type="EMBL" id="HBEM01021599">
    <property type="protein sequence ID" value="CAD8455808.1"/>
    <property type="molecule type" value="Transcribed_RNA"/>
</dbReference>
<sequence>MTWSGYVSLLKRNKTFRAFFSYALAKVPFKGYYWECNPVKSGLFDRLLEMAFVESSQLSDIKADSKRFDMHIQKLKGSNSVSVFPNLGRDAYLIVPAQSTKNAQTFAHLAAFVRNAPEDQKQALWEKTGKTFQTVLEQNKTVWVSTHGTGVYWLHVRIDTRPKYYSYTPFTKL</sequence>
<organism evidence="1">
    <name type="scientific">Amorphochlora amoebiformis</name>
    <dbReference type="NCBI Taxonomy" id="1561963"/>
    <lineage>
        <taxon>Eukaryota</taxon>
        <taxon>Sar</taxon>
        <taxon>Rhizaria</taxon>
        <taxon>Cercozoa</taxon>
        <taxon>Chlorarachniophyceae</taxon>
        <taxon>Amorphochlora</taxon>
    </lineage>
</organism>
<dbReference type="Pfam" id="PF22086">
    <property type="entry name" value="DUF6940"/>
    <property type="match status" value="1"/>
</dbReference>